<evidence type="ECO:0000256" key="2">
    <source>
        <dbReference type="SAM" id="SignalP"/>
    </source>
</evidence>
<keyword evidence="2" id="KW-0732">Signal</keyword>
<feature type="compositionally biased region" description="Acidic residues" evidence="1">
    <location>
        <begin position="190"/>
        <end position="199"/>
    </location>
</feature>
<dbReference type="Proteomes" id="UP000829999">
    <property type="component" value="Chromosome 26"/>
</dbReference>
<organism evidence="3 4">
    <name type="scientific">Spodoptera frugiperda</name>
    <name type="common">Fall armyworm</name>
    <dbReference type="NCBI Taxonomy" id="7108"/>
    <lineage>
        <taxon>Eukaryota</taxon>
        <taxon>Metazoa</taxon>
        <taxon>Ecdysozoa</taxon>
        <taxon>Arthropoda</taxon>
        <taxon>Hexapoda</taxon>
        <taxon>Insecta</taxon>
        <taxon>Pterygota</taxon>
        <taxon>Neoptera</taxon>
        <taxon>Endopterygota</taxon>
        <taxon>Lepidoptera</taxon>
        <taxon>Glossata</taxon>
        <taxon>Ditrysia</taxon>
        <taxon>Noctuoidea</taxon>
        <taxon>Noctuidae</taxon>
        <taxon>Amphipyrinae</taxon>
        <taxon>Spodoptera</taxon>
    </lineage>
</organism>
<feature type="region of interest" description="Disordered" evidence="1">
    <location>
        <begin position="164"/>
        <end position="199"/>
    </location>
</feature>
<dbReference type="AlphaFoldDB" id="A0A9R0CXR0"/>
<feature type="chain" id="PRO_5040239074" evidence="2">
    <location>
        <begin position="20"/>
        <end position="199"/>
    </location>
</feature>
<protein>
    <submittedName>
        <fullName evidence="4">Uncharacterized protein LOC118264544</fullName>
    </submittedName>
</protein>
<gene>
    <name evidence="4" type="primary">LOC118264544</name>
</gene>
<accession>A0A9R0CXR0</accession>
<proteinExistence type="predicted"/>
<evidence type="ECO:0000256" key="1">
    <source>
        <dbReference type="SAM" id="MobiDB-lite"/>
    </source>
</evidence>
<dbReference type="RefSeq" id="XP_035432971.2">
    <property type="nucleotide sequence ID" value="XM_035577078.2"/>
</dbReference>
<dbReference type="GeneID" id="118264544"/>
<evidence type="ECO:0000313" key="3">
    <source>
        <dbReference type="Proteomes" id="UP000829999"/>
    </source>
</evidence>
<evidence type="ECO:0000313" key="4">
    <source>
        <dbReference type="RefSeq" id="XP_035432971.2"/>
    </source>
</evidence>
<name>A0A9R0CXR0_SPOFR</name>
<sequence>MIMNIFFGILSLLIATIGASSVPKIQIFEIRENENGIHLKNLNPEARNNQKANPLVKLLRGPKPDNEAVRLAKQLLNKLKNAREDDKTNRYSGDHYVANIDDYNTEYEETRFIDKTRSHKAEQDSNSLKELLLQLLPTQKKGNAYLNPVSYRPPKRGLRMDPVLVESRTSIPKRKHEYAYSDNDARMQQQDDDTQNNDY</sequence>
<reference evidence="4" key="1">
    <citation type="submission" date="2025-08" db="UniProtKB">
        <authorList>
            <consortium name="RefSeq"/>
        </authorList>
    </citation>
    <scope>IDENTIFICATION</scope>
    <source>
        <tissue evidence="4">Whole larval tissue</tissue>
    </source>
</reference>
<feature type="signal peptide" evidence="2">
    <location>
        <begin position="1"/>
        <end position="19"/>
    </location>
</feature>
<keyword evidence="3" id="KW-1185">Reference proteome</keyword>
<dbReference type="OrthoDB" id="7338160at2759"/>